<evidence type="ECO:0000313" key="3">
    <source>
        <dbReference type="EMBL" id="CUH79783.1"/>
    </source>
</evidence>
<dbReference type="Proteomes" id="UP000052022">
    <property type="component" value="Unassembled WGS sequence"/>
</dbReference>
<organism evidence="3 4">
    <name type="scientific">Tritonibacter multivorans</name>
    <dbReference type="NCBI Taxonomy" id="928856"/>
    <lineage>
        <taxon>Bacteria</taxon>
        <taxon>Pseudomonadati</taxon>
        <taxon>Pseudomonadota</taxon>
        <taxon>Alphaproteobacteria</taxon>
        <taxon>Rhodobacterales</taxon>
        <taxon>Paracoccaceae</taxon>
        <taxon>Tritonibacter</taxon>
    </lineage>
</organism>
<keyword evidence="4" id="KW-1185">Reference proteome</keyword>
<dbReference type="InterPro" id="IPR023346">
    <property type="entry name" value="Lysozyme-like_dom_sf"/>
</dbReference>
<name>A0A0P1GEC9_9RHOB</name>
<dbReference type="RefSeq" id="WP_058290585.1">
    <property type="nucleotide sequence ID" value="NZ_FOMC01000001.1"/>
</dbReference>
<dbReference type="Pfam" id="PF01464">
    <property type="entry name" value="SLT"/>
    <property type="match status" value="1"/>
</dbReference>
<evidence type="ECO:0000259" key="2">
    <source>
        <dbReference type="Pfam" id="PF01464"/>
    </source>
</evidence>
<dbReference type="STRING" id="928856.SAMN04488049_101146"/>
<evidence type="ECO:0000256" key="1">
    <source>
        <dbReference type="ARBA" id="ARBA00009387"/>
    </source>
</evidence>
<proteinExistence type="inferred from homology"/>
<dbReference type="InterPro" id="IPR008258">
    <property type="entry name" value="Transglycosylase_SLT_dom_1"/>
</dbReference>
<gene>
    <name evidence="3" type="ORF">TRM7557_02572</name>
</gene>
<dbReference type="OrthoDB" id="5945995at2"/>
<feature type="domain" description="Transglycosylase SLT" evidence="2">
    <location>
        <begin position="118"/>
        <end position="174"/>
    </location>
</feature>
<reference evidence="3 4" key="1">
    <citation type="submission" date="2015-09" db="EMBL/GenBank/DDBJ databases">
        <authorList>
            <consortium name="Swine Surveillance"/>
        </authorList>
    </citation>
    <scope>NUCLEOTIDE SEQUENCE [LARGE SCALE GENOMIC DNA]</scope>
    <source>
        <strain evidence="3 4">CECT 7557</strain>
    </source>
</reference>
<dbReference type="SUPFAM" id="SSF53955">
    <property type="entry name" value="Lysozyme-like"/>
    <property type="match status" value="1"/>
</dbReference>
<sequence>MPIIKRLHQKVPITALGLCCLGLLLSLSGNSGWAKSPRSEDPQGISAICDHAASRAAAESNVPLEVLRAITRTETGRGGKSGLEPWPWTVNMEGAGKWFETEAEAKAYVEKHFQRGARSFDVGCFQINYRWHHQAFESLNDMFDPVTNARYAAKFLQDLHGEFGSWTKAAGAFHSRTPKYADRYVARFTRIRDDLTPMTAVASLPERRVTTFSAPRPLVAGRRTTALISAPSGATSAALGSLVPLSGGSGQALIAIR</sequence>
<comment type="similarity">
    <text evidence="1">Belongs to the virb1 family.</text>
</comment>
<dbReference type="EMBL" id="CYSD01000037">
    <property type="protein sequence ID" value="CUH79783.1"/>
    <property type="molecule type" value="Genomic_DNA"/>
</dbReference>
<dbReference type="AlphaFoldDB" id="A0A0P1GEC9"/>
<accession>A0A0P1GEC9</accession>
<dbReference type="Gene3D" id="1.10.530.10">
    <property type="match status" value="1"/>
</dbReference>
<evidence type="ECO:0000313" key="4">
    <source>
        <dbReference type="Proteomes" id="UP000052022"/>
    </source>
</evidence>
<protein>
    <submittedName>
        <fullName evidence="3">Transglycosylase SLT domain protein</fullName>
    </submittedName>
</protein>